<dbReference type="Gene3D" id="3.40.50.720">
    <property type="entry name" value="NAD(P)-binding Rossmann-like Domain"/>
    <property type="match status" value="2"/>
</dbReference>
<dbReference type="CDD" id="cd12167">
    <property type="entry name" value="2-Hacid_dh_8"/>
    <property type="match status" value="1"/>
</dbReference>
<dbReference type="SUPFAM" id="SSF52283">
    <property type="entry name" value="Formate/glycerate dehydrogenase catalytic domain-like"/>
    <property type="match status" value="1"/>
</dbReference>
<evidence type="ECO:0000256" key="2">
    <source>
        <dbReference type="ARBA" id="ARBA00023002"/>
    </source>
</evidence>
<keyword evidence="2" id="KW-0560">Oxidoreductase</keyword>
<dbReference type="InterPro" id="IPR036291">
    <property type="entry name" value="NAD(P)-bd_dom_sf"/>
</dbReference>
<dbReference type="PANTHER" id="PTHR42789">
    <property type="entry name" value="D-ISOMER SPECIFIC 2-HYDROXYACID DEHYDROGENASE FAMILY PROTEIN (AFU_ORTHOLOGUE AFUA_6G10090)"/>
    <property type="match status" value="1"/>
</dbReference>
<accession>A0ABV8C0U5</accession>
<dbReference type="InterPro" id="IPR050857">
    <property type="entry name" value="D-2-hydroxyacid_DH"/>
</dbReference>
<dbReference type="EMBL" id="JBHRZI010000026">
    <property type="protein sequence ID" value="MFC3895645.1"/>
    <property type="molecule type" value="Genomic_DNA"/>
</dbReference>
<evidence type="ECO:0000313" key="5">
    <source>
        <dbReference type="EMBL" id="MFC3895645.1"/>
    </source>
</evidence>
<evidence type="ECO:0000259" key="4">
    <source>
        <dbReference type="Pfam" id="PF02826"/>
    </source>
</evidence>
<dbReference type="InterPro" id="IPR006140">
    <property type="entry name" value="D-isomer_DH_NAD-bd"/>
</dbReference>
<dbReference type="InterPro" id="IPR029753">
    <property type="entry name" value="D-isomer_DH_CS"/>
</dbReference>
<dbReference type="SUPFAM" id="SSF51735">
    <property type="entry name" value="NAD(P)-binding Rossmann-fold domains"/>
    <property type="match status" value="1"/>
</dbReference>
<name>A0ABV8C0U5_9PSEU</name>
<dbReference type="RefSeq" id="WP_382377175.1">
    <property type="nucleotide sequence ID" value="NZ_JBHRZI010000026.1"/>
</dbReference>
<evidence type="ECO:0000313" key="6">
    <source>
        <dbReference type="Proteomes" id="UP001595690"/>
    </source>
</evidence>
<organism evidence="5 6">
    <name type="scientific">Lentzea rhizosphaerae</name>
    <dbReference type="NCBI Taxonomy" id="2041025"/>
    <lineage>
        <taxon>Bacteria</taxon>
        <taxon>Bacillati</taxon>
        <taxon>Actinomycetota</taxon>
        <taxon>Actinomycetes</taxon>
        <taxon>Pseudonocardiales</taxon>
        <taxon>Pseudonocardiaceae</taxon>
        <taxon>Lentzea</taxon>
    </lineage>
</organism>
<dbReference type="Proteomes" id="UP001595690">
    <property type="component" value="Unassembled WGS sequence"/>
</dbReference>
<evidence type="ECO:0000256" key="1">
    <source>
        <dbReference type="ARBA" id="ARBA00005854"/>
    </source>
</evidence>
<proteinExistence type="inferred from homology"/>
<dbReference type="PROSITE" id="PS00670">
    <property type="entry name" value="D_2_HYDROXYACID_DH_2"/>
    <property type="match status" value="1"/>
</dbReference>
<comment type="similarity">
    <text evidence="1">Belongs to the D-isomer specific 2-hydroxyacid dehydrogenase family.</text>
</comment>
<dbReference type="Pfam" id="PF02826">
    <property type="entry name" value="2-Hacid_dh_C"/>
    <property type="match status" value="1"/>
</dbReference>
<gene>
    <name evidence="5" type="ORF">ACFOWZ_29570</name>
</gene>
<protein>
    <submittedName>
        <fullName evidence="5">Hydroxyacid dehydrogenase</fullName>
    </submittedName>
</protein>
<sequence length="336" mass="36134">MNRPEVLLAMSQDVADLQFGPRELERLGRLARVGNPLVAQDFSSAAVRRRLESVEVLITSWGCPPLDADVLAAAPRLRAALHAAGSVRSHVGDAVFDRDVLVTTAAHVNAEPVAQYTVAAILWAFKKVPFLAADARRYREDWGYRERRGELSGLGRTIVLVGFSRVGRRVVELLRRLQLGRLLVVDPVVDPALVRAAGAELVSLAEALPQADVLSLHAPALPETHHLIGAAELAALPEHATLVNTARGSLVDTAALEEACAHGRVHAVLDVTDPEPLPAWSRLYDLPNVVITPHVAGSLGSETRLMAAAALDELERYVSGQPPLEPVTRHGLTVQA</sequence>
<keyword evidence="6" id="KW-1185">Reference proteome</keyword>
<dbReference type="PANTHER" id="PTHR42789:SF1">
    <property type="entry name" value="D-ISOMER SPECIFIC 2-HYDROXYACID DEHYDROGENASE FAMILY PROTEIN (AFU_ORTHOLOGUE AFUA_6G10090)"/>
    <property type="match status" value="1"/>
</dbReference>
<comment type="caution">
    <text evidence="5">The sequence shown here is derived from an EMBL/GenBank/DDBJ whole genome shotgun (WGS) entry which is preliminary data.</text>
</comment>
<feature type="domain" description="D-isomer specific 2-hydroxyacid dehydrogenase NAD-binding" evidence="4">
    <location>
        <begin position="134"/>
        <end position="296"/>
    </location>
</feature>
<keyword evidence="3" id="KW-0520">NAD</keyword>
<evidence type="ECO:0000256" key="3">
    <source>
        <dbReference type="ARBA" id="ARBA00023027"/>
    </source>
</evidence>
<reference evidence="6" key="1">
    <citation type="journal article" date="2019" name="Int. J. Syst. Evol. Microbiol.">
        <title>The Global Catalogue of Microorganisms (GCM) 10K type strain sequencing project: providing services to taxonomists for standard genome sequencing and annotation.</title>
        <authorList>
            <consortium name="The Broad Institute Genomics Platform"/>
            <consortium name="The Broad Institute Genome Sequencing Center for Infectious Disease"/>
            <person name="Wu L."/>
            <person name="Ma J."/>
        </authorList>
    </citation>
    <scope>NUCLEOTIDE SEQUENCE [LARGE SCALE GENOMIC DNA]</scope>
    <source>
        <strain evidence="6">CGMCC 4.7405</strain>
    </source>
</reference>